<comment type="caution">
    <text evidence="1">The sequence shown here is derived from an EMBL/GenBank/DDBJ whole genome shotgun (WGS) entry which is preliminary data.</text>
</comment>
<protein>
    <submittedName>
        <fullName evidence="1">Uncharacterized protein</fullName>
    </submittedName>
</protein>
<sequence>MVGYAVVGPEWRSALVNLPLAQPGMAYAWTRAWKGDEPRAIDRGDVTVAVAHLSEAGNLRAQLNVSAQSAAPLPLDLADGAADVTLVETSAGQLTAELVDGETFILVIAHTGQGSLRIGPVTDRAPLIANWLAFFPPAPAPRH</sequence>
<keyword evidence="2" id="KW-1185">Reference proteome</keyword>
<reference evidence="1 2" key="1">
    <citation type="submission" date="2014-11" db="EMBL/GenBank/DDBJ databases">
        <title>Genome sequence of Microbacterium mangrovi MUSC 115(T).</title>
        <authorList>
            <person name="Lee L.-H."/>
        </authorList>
    </citation>
    <scope>NUCLEOTIDE SEQUENCE [LARGE SCALE GENOMIC DNA]</scope>
    <source>
        <strain evidence="1 2">MUSC 115</strain>
    </source>
</reference>
<dbReference type="EMBL" id="JTDK01000018">
    <property type="protein sequence ID" value="KHK95891.1"/>
    <property type="molecule type" value="Genomic_DNA"/>
</dbReference>
<name>A0A0B1ZYS1_9MICO</name>
<evidence type="ECO:0000313" key="1">
    <source>
        <dbReference type="EMBL" id="KHK95891.1"/>
    </source>
</evidence>
<accession>A0A0B1ZYS1</accession>
<gene>
    <name evidence="1" type="ORF">LK09_17940</name>
</gene>
<proteinExistence type="predicted"/>
<organism evidence="1 2">
    <name type="scientific">Microbacterium mangrovi</name>
    <dbReference type="NCBI Taxonomy" id="1348253"/>
    <lineage>
        <taxon>Bacteria</taxon>
        <taxon>Bacillati</taxon>
        <taxon>Actinomycetota</taxon>
        <taxon>Actinomycetes</taxon>
        <taxon>Micrococcales</taxon>
        <taxon>Microbacteriaceae</taxon>
        <taxon>Microbacterium</taxon>
    </lineage>
</organism>
<evidence type="ECO:0000313" key="2">
    <source>
        <dbReference type="Proteomes" id="UP000031030"/>
    </source>
</evidence>
<dbReference type="AlphaFoldDB" id="A0A0B1ZYS1"/>
<dbReference type="Proteomes" id="UP000031030">
    <property type="component" value="Unassembled WGS sequence"/>
</dbReference>